<comment type="caution">
    <text evidence="6">The sequence shown here is derived from an EMBL/GenBank/DDBJ whole genome shotgun (WGS) entry which is preliminary data.</text>
</comment>
<evidence type="ECO:0000313" key="8">
    <source>
        <dbReference type="Proteomes" id="UP000663832"/>
    </source>
</evidence>
<dbReference type="SMART" id="SM00184">
    <property type="entry name" value="RING"/>
    <property type="match status" value="2"/>
</dbReference>
<keyword evidence="3" id="KW-0862">Zinc</keyword>
<evidence type="ECO:0000256" key="2">
    <source>
        <dbReference type="ARBA" id="ARBA00022771"/>
    </source>
</evidence>
<dbReference type="AlphaFoldDB" id="A0A815FD86"/>
<gene>
    <name evidence="6" type="ORF">BJG266_LOCUS33490</name>
    <name evidence="7" type="ORF">QVE165_LOCUS50634</name>
</gene>
<reference evidence="6" key="1">
    <citation type="submission" date="2021-02" db="EMBL/GenBank/DDBJ databases">
        <authorList>
            <person name="Nowell W R."/>
        </authorList>
    </citation>
    <scope>NUCLEOTIDE SEQUENCE</scope>
</reference>
<evidence type="ECO:0000313" key="7">
    <source>
        <dbReference type="EMBL" id="CAF1586007.1"/>
    </source>
</evidence>
<accession>A0A815FD86</accession>
<dbReference type="PROSITE" id="PS00518">
    <property type="entry name" value="ZF_RING_1"/>
    <property type="match status" value="1"/>
</dbReference>
<dbReference type="InterPro" id="IPR051438">
    <property type="entry name" value="RNF_E3_ubiq-protein_ligase"/>
</dbReference>
<evidence type="ECO:0000256" key="3">
    <source>
        <dbReference type="ARBA" id="ARBA00022833"/>
    </source>
</evidence>
<organism evidence="6 9">
    <name type="scientific">Adineta steineri</name>
    <dbReference type="NCBI Taxonomy" id="433720"/>
    <lineage>
        <taxon>Eukaryota</taxon>
        <taxon>Metazoa</taxon>
        <taxon>Spiralia</taxon>
        <taxon>Gnathifera</taxon>
        <taxon>Rotifera</taxon>
        <taxon>Eurotatoria</taxon>
        <taxon>Bdelloidea</taxon>
        <taxon>Adinetida</taxon>
        <taxon>Adinetidae</taxon>
        <taxon>Adineta</taxon>
    </lineage>
</organism>
<evidence type="ECO:0000313" key="9">
    <source>
        <dbReference type="Proteomes" id="UP000663877"/>
    </source>
</evidence>
<sequence length="266" mass="31092">MATASKSTKNTYEYMDETKIDDELKCAICTQPFQKPVSLICKHTFCRQCIKTWLNKVHSCPSCRQSSIIDEDENLLPINTHIINNQLNRLLVRCNQCSESNIERGNFRDHESKCPKKIVSCRSFDIKCSWKGPRDKQNLHEKKCPFQQMRPIIDVLRNKLDTSLKIQNELHQILEDQSKQIDFLLSFINQGNTMHKECLKLYSRCSYATRPQNKDTIIYHCTICNNAIRRRYVTLHACSSSNHIDCICQSCYEKQYPILEDADDED</sequence>
<keyword evidence="8" id="KW-1185">Reference proteome</keyword>
<dbReference type="Gene3D" id="3.30.40.10">
    <property type="entry name" value="Zinc/RING finger domain, C3HC4 (zinc finger)"/>
    <property type="match status" value="2"/>
</dbReference>
<dbReference type="PANTHER" id="PTHR46016">
    <property type="entry name" value="ZINC FINGER, RING/FYVE/PHD-TYPE"/>
    <property type="match status" value="1"/>
</dbReference>
<name>A0A815FD86_9BILA</name>
<dbReference type="Proteomes" id="UP000663877">
    <property type="component" value="Unassembled WGS sequence"/>
</dbReference>
<dbReference type="EMBL" id="CAJNOI010000649">
    <property type="protein sequence ID" value="CAF1323709.1"/>
    <property type="molecule type" value="Genomic_DNA"/>
</dbReference>
<keyword evidence="1" id="KW-0479">Metal-binding</keyword>
<protein>
    <recommendedName>
        <fullName evidence="5">RING-type domain-containing protein</fullName>
    </recommendedName>
</protein>
<dbReference type="InterPro" id="IPR017907">
    <property type="entry name" value="Znf_RING_CS"/>
</dbReference>
<dbReference type="InterPro" id="IPR013083">
    <property type="entry name" value="Znf_RING/FYVE/PHD"/>
</dbReference>
<feature type="domain" description="RING-type" evidence="5">
    <location>
        <begin position="26"/>
        <end position="64"/>
    </location>
</feature>
<proteinExistence type="predicted"/>
<dbReference type="OrthoDB" id="654191at2759"/>
<dbReference type="GO" id="GO:0000209">
    <property type="term" value="P:protein polyubiquitination"/>
    <property type="evidence" value="ECO:0007669"/>
    <property type="project" value="TreeGrafter"/>
</dbReference>
<dbReference type="EMBL" id="CAJNOM010001013">
    <property type="protein sequence ID" value="CAF1586007.1"/>
    <property type="molecule type" value="Genomic_DNA"/>
</dbReference>
<dbReference type="GO" id="GO:0006511">
    <property type="term" value="P:ubiquitin-dependent protein catabolic process"/>
    <property type="evidence" value="ECO:0007669"/>
    <property type="project" value="TreeGrafter"/>
</dbReference>
<dbReference type="GO" id="GO:0008270">
    <property type="term" value="F:zinc ion binding"/>
    <property type="evidence" value="ECO:0007669"/>
    <property type="project" value="UniProtKB-KW"/>
</dbReference>
<dbReference type="Pfam" id="PF13639">
    <property type="entry name" value="zf-RING_2"/>
    <property type="match status" value="1"/>
</dbReference>
<keyword evidence="2 4" id="KW-0863">Zinc-finger</keyword>
<dbReference type="Proteomes" id="UP000663832">
    <property type="component" value="Unassembled WGS sequence"/>
</dbReference>
<dbReference type="PROSITE" id="PS50089">
    <property type="entry name" value="ZF_RING_2"/>
    <property type="match status" value="1"/>
</dbReference>
<dbReference type="GO" id="GO:0061630">
    <property type="term" value="F:ubiquitin protein ligase activity"/>
    <property type="evidence" value="ECO:0007669"/>
    <property type="project" value="TreeGrafter"/>
</dbReference>
<dbReference type="InterPro" id="IPR001841">
    <property type="entry name" value="Znf_RING"/>
</dbReference>
<dbReference type="SUPFAM" id="SSF57850">
    <property type="entry name" value="RING/U-box"/>
    <property type="match status" value="1"/>
</dbReference>
<evidence type="ECO:0000313" key="6">
    <source>
        <dbReference type="EMBL" id="CAF1323709.1"/>
    </source>
</evidence>
<dbReference type="PANTHER" id="PTHR46016:SF1">
    <property type="entry name" value="RING-TYPE DOMAIN-CONTAINING PROTEIN"/>
    <property type="match status" value="1"/>
</dbReference>
<evidence type="ECO:0000256" key="4">
    <source>
        <dbReference type="PROSITE-ProRule" id="PRU00175"/>
    </source>
</evidence>
<evidence type="ECO:0000256" key="1">
    <source>
        <dbReference type="ARBA" id="ARBA00022723"/>
    </source>
</evidence>
<evidence type="ECO:0000259" key="5">
    <source>
        <dbReference type="PROSITE" id="PS50089"/>
    </source>
</evidence>